<dbReference type="EMBL" id="BTGU01000006">
    <property type="protein sequence ID" value="GMN36319.1"/>
    <property type="molecule type" value="Genomic_DNA"/>
</dbReference>
<accession>A0AA87ZMS0</accession>
<dbReference type="Proteomes" id="UP001187192">
    <property type="component" value="Unassembled WGS sequence"/>
</dbReference>
<feature type="compositionally biased region" description="Low complexity" evidence="1">
    <location>
        <begin position="72"/>
        <end position="87"/>
    </location>
</feature>
<evidence type="ECO:0000256" key="1">
    <source>
        <dbReference type="SAM" id="MobiDB-lite"/>
    </source>
</evidence>
<feature type="compositionally biased region" description="Low complexity" evidence="1">
    <location>
        <begin position="105"/>
        <end position="116"/>
    </location>
</feature>
<feature type="region of interest" description="Disordered" evidence="1">
    <location>
        <begin position="63"/>
        <end position="116"/>
    </location>
</feature>
<sequence>MPPVEEIDEFDDDVSHLVRPDIEWTLPTSSSKPPPTPSLPPPIHWCWSFYSSSKKIKAPVCGARRPPSGALGHPSGAPWASGAPGAPRLAPVWGARRTSGPPGAPRLAPGAPMARI</sequence>
<evidence type="ECO:0000313" key="3">
    <source>
        <dbReference type="Proteomes" id="UP001187192"/>
    </source>
</evidence>
<reference evidence="2" key="1">
    <citation type="submission" date="2023-07" db="EMBL/GenBank/DDBJ databases">
        <title>draft genome sequence of fig (Ficus carica).</title>
        <authorList>
            <person name="Takahashi T."/>
            <person name="Nishimura K."/>
        </authorList>
    </citation>
    <scope>NUCLEOTIDE SEQUENCE</scope>
</reference>
<gene>
    <name evidence="2" type="ORF">TIFTF001_005924</name>
</gene>
<protein>
    <submittedName>
        <fullName evidence="2">Uncharacterized protein</fullName>
    </submittedName>
</protein>
<comment type="caution">
    <text evidence="2">The sequence shown here is derived from an EMBL/GenBank/DDBJ whole genome shotgun (WGS) entry which is preliminary data.</text>
</comment>
<proteinExistence type="predicted"/>
<dbReference type="AlphaFoldDB" id="A0AA87ZMS0"/>
<keyword evidence="3" id="KW-1185">Reference proteome</keyword>
<evidence type="ECO:0000313" key="2">
    <source>
        <dbReference type="EMBL" id="GMN36319.1"/>
    </source>
</evidence>
<organism evidence="2 3">
    <name type="scientific">Ficus carica</name>
    <name type="common">Common fig</name>
    <dbReference type="NCBI Taxonomy" id="3494"/>
    <lineage>
        <taxon>Eukaryota</taxon>
        <taxon>Viridiplantae</taxon>
        <taxon>Streptophyta</taxon>
        <taxon>Embryophyta</taxon>
        <taxon>Tracheophyta</taxon>
        <taxon>Spermatophyta</taxon>
        <taxon>Magnoliopsida</taxon>
        <taxon>eudicotyledons</taxon>
        <taxon>Gunneridae</taxon>
        <taxon>Pentapetalae</taxon>
        <taxon>rosids</taxon>
        <taxon>fabids</taxon>
        <taxon>Rosales</taxon>
        <taxon>Moraceae</taxon>
        <taxon>Ficeae</taxon>
        <taxon>Ficus</taxon>
    </lineage>
</organism>
<name>A0AA87ZMS0_FICCA</name>